<keyword evidence="6" id="KW-1185">Reference proteome</keyword>
<feature type="compositionally biased region" description="Basic and acidic residues" evidence="3">
    <location>
        <begin position="192"/>
        <end position="202"/>
    </location>
</feature>
<keyword evidence="1" id="KW-0677">Repeat</keyword>
<dbReference type="OrthoDB" id="20872at2759"/>
<dbReference type="PANTHER" id="PTHR24198">
    <property type="entry name" value="ANKYRIN REPEAT AND PROTEIN KINASE DOMAIN-CONTAINING PROTEIN"/>
    <property type="match status" value="1"/>
</dbReference>
<dbReference type="Proteomes" id="UP000186817">
    <property type="component" value="Unassembled WGS sequence"/>
</dbReference>
<organism evidence="5 6">
    <name type="scientific">Symbiodinium microadriaticum</name>
    <name type="common">Dinoflagellate</name>
    <name type="synonym">Zooxanthella microadriatica</name>
    <dbReference type="NCBI Taxonomy" id="2951"/>
    <lineage>
        <taxon>Eukaryota</taxon>
        <taxon>Sar</taxon>
        <taxon>Alveolata</taxon>
        <taxon>Dinophyceae</taxon>
        <taxon>Suessiales</taxon>
        <taxon>Symbiodiniaceae</taxon>
        <taxon>Symbiodinium</taxon>
    </lineage>
</organism>
<evidence type="ECO:0000256" key="2">
    <source>
        <dbReference type="ARBA" id="ARBA00023043"/>
    </source>
</evidence>
<protein>
    <submittedName>
        <fullName evidence="5">Ankyrin-3</fullName>
    </submittedName>
</protein>
<feature type="region of interest" description="Disordered" evidence="3">
    <location>
        <begin position="184"/>
        <end position="207"/>
    </location>
</feature>
<comment type="caution">
    <text evidence="5">The sequence shown here is derived from an EMBL/GenBank/DDBJ whole genome shotgun (WGS) entry which is preliminary data.</text>
</comment>
<evidence type="ECO:0000313" key="5">
    <source>
        <dbReference type="EMBL" id="OLP91685.1"/>
    </source>
</evidence>
<evidence type="ECO:0000313" key="6">
    <source>
        <dbReference type="Proteomes" id="UP000186817"/>
    </source>
</evidence>
<dbReference type="SUPFAM" id="SSF48403">
    <property type="entry name" value="Ankyrin repeat"/>
    <property type="match status" value="2"/>
</dbReference>
<dbReference type="Pfam" id="PF00023">
    <property type="entry name" value="Ank"/>
    <property type="match status" value="3"/>
</dbReference>
<evidence type="ECO:0000256" key="4">
    <source>
        <dbReference type="SAM" id="SignalP"/>
    </source>
</evidence>
<dbReference type="OMA" id="RRAPTEW"/>
<dbReference type="PANTHER" id="PTHR24198:SF165">
    <property type="entry name" value="ANKYRIN REPEAT-CONTAINING PROTEIN-RELATED"/>
    <property type="match status" value="1"/>
</dbReference>
<dbReference type="AlphaFoldDB" id="A0A1Q9D953"/>
<evidence type="ECO:0000256" key="3">
    <source>
        <dbReference type="SAM" id="MobiDB-lite"/>
    </source>
</evidence>
<dbReference type="InterPro" id="IPR002110">
    <property type="entry name" value="Ankyrin_rpt"/>
</dbReference>
<dbReference type="EMBL" id="LSRX01000654">
    <property type="protein sequence ID" value="OLP91685.1"/>
    <property type="molecule type" value="Genomic_DNA"/>
</dbReference>
<sequence>MMAPEVCSMYRTGSLGRMLFWVASLGLHKTCLCSSVVSTTDATDDLDQSVDMSTAEWGRTPLHEAAEFGHLEMLRGMLAEANESSVTLVSAPDELGWTPLHWAALHGEEEMASELLRAQAAVDAQEYEFGCQPLQWAARRGHLRLLRLLLDAGASAEYADRQQRTAAAWAKLTGHTAAAALLEASEDSEETSEPHMYSRAERDTDEAEDAMTEADQAYGMTALHVAAASGRYSDVAKWLGASEPTALSSQMSAQDMWGRTPLVTAIQTRKSPPKAALKLLHTELCVTTDHDGRGPLHWAVLAGDLRLFKELRLLNQSQAPPDRFGRTLVHYAAANGHGNILSELLADAADVDVDAKDRSQQTPLHLASARGHAHLVQQLLDRNASWNVSDLLLRRPLHYAAMFGHLDVIKLLMNAGADYFAEDLDGETLERFMRRTPFLH</sequence>
<accession>A0A1Q9D953</accession>
<dbReference type="Gene3D" id="1.25.40.20">
    <property type="entry name" value="Ankyrin repeat-containing domain"/>
    <property type="match status" value="3"/>
</dbReference>
<dbReference type="PROSITE" id="PS50297">
    <property type="entry name" value="ANK_REP_REGION"/>
    <property type="match status" value="6"/>
</dbReference>
<keyword evidence="4" id="KW-0732">Signal</keyword>
<name>A0A1Q9D953_SYMMI</name>
<feature type="chain" id="PRO_5043399917" evidence="4">
    <location>
        <begin position="34"/>
        <end position="440"/>
    </location>
</feature>
<feature type="signal peptide" evidence="4">
    <location>
        <begin position="1"/>
        <end position="33"/>
    </location>
</feature>
<evidence type="ECO:0000256" key="1">
    <source>
        <dbReference type="ARBA" id="ARBA00022737"/>
    </source>
</evidence>
<dbReference type="PROSITE" id="PS50088">
    <property type="entry name" value="ANK_REPEAT"/>
    <property type="match status" value="6"/>
</dbReference>
<dbReference type="InterPro" id="IPR036770">
    <property type="entry name" value="Ankyrin_rpt-contain_sf"/>
</dbReference>
<proteinExistence type="predicted"/>
<dbReference type="PRINTS" id="PR01415">
    <property type="entry name" value="ANKYRIN"/>
</dbReference>
<reference evidence="5 6" key="1">
    <citation type="submission" date="2016-02" db="EMBL/GenBank/DDBJ databases">
        <title>Genome analysis of coral dinoflagellate symbionts highlights evolutionary adaptations to a symbiotic lifestyle.</title>
        <authorList>
            <person name="Aranda M."/>
            <person name="Li Y."/>
            <person name="Liew Y.J."/>
            <person name="Baumgarten S."/>
            <person name="Simakov O."/>
            <person name="Wilson M."/>
            <person name="Piel J."/>
            <person name="Ashoor H."/>
            <person name="Bougouffa S."/>
            <person name="Bajic V.B."/>
            <person name="Ryu T."/>
            <person name="Ravasi T."/>
            <person name="Bayer T."/>
            <person name="Micklem G."/>
            <person name="Kim H."/>
            <person name="Bhak J."/>
            <person name="Lajeunesse T.C."/>
            <person name="Voolstra C.R."/>
        </authorList>
    </citation>
    <scope>NUCLEOTIDE SEQUENCE [LARGE SCALE GENOMIC DNA]</scope>
    <source>
        <strain evidence="5 6">CCMP2467</strain>
    </source>
</reference>
<keyword evidence="2" id="KW-0040">ANK repeat</keyword>
<dbReference type="Pfam" id="PF12796">
    <property type="entry name" value="Ank_2"/>
    <property type="match status" value="2"/>
</dbReference>
<gene>
    <name evidence="5" type="primary">Ank3</name>
    <name evidence="5" type="ORF">AK812_SmicGene26601</name>
</gene>
<dbReference type="SMART" id="SM00248">
    <property type="entry name" value="ANK"/>
    <property type="match status" value="8"/>
</dbReference>